<name>A0ABQ9HTN6_9NEOP</name>
<evidence type="ECO:0000313" key="2">
    <source>
        <dbReference type="Proteomes" id="UP001159363"/>
    </source>
</evidence>
<sequence>MWNNFSIYEHQSQVTLRIGRLVEKIKGKIDRANANDKNYSFLVRMIQTFHFHMGICSSLESEAYRTNLDVVD</sequence>
<reference evidence="1 2" key="1">
    <citation type="submission" date="2023-02" db="EMBL/GenBank/DDBJ databases">
        <title>LHISI_Scaffold_Assembly.</title>
        <authorList>
            <person name="Stuart O.P."/>
            <person name="Cleave R."/>
            <person name="Magrath M.J.L."/>
            <person name="Mikheyev A.S."/>
        </authorList>
    </citation>
    <scope>NUCLEOTIDE SEQUENCE [LARGE SCALE GENOMIC DNA]</scope>
    <source>
        <strain evidence="1">Daus_M_001</strain>
        <tissue evidence="1">Leg muscle</tissue>
    </source>
</reference>
<dbReference type="EMBL" id="JARBHB010000004">
    <property type="protein sequence ID" value="KAJ8887734.1"/>
    <property type="molecule type" value="Genomic_DNA"/>
</dbReference>
<dbReference type="Proteomes" id="UP001159363">
    <property type="component" value="Chromosome X"/>
</dbReference>
<keyword evidence="2" id="KW-1185">Reference proteome</keyword>
<comment type="caution">
    <text evidence="1">The sequence shown here is derived from an EMBL/GenBank/DDBJ whole genome shotgun (WGS) entry which is preliminary data.</text>
</comment>
<evidence type="ECO:0000313" key="1">
    <source>
        <dbReference type="EMBL" id="KAJ8887734.1"/>
    </source>
</evidence>
<accession>A0ABQ9HTN6</accession>
<protein>
    <submittedName>
        <fullName evidence="1">Uncharacterized protein</fullName>
    </submittedName>
</protein>
<organism evidence="1 2">
    <name type="scientific">Dryococelus australis</name>
    <dbReference type="NCBI Taxonomy" id="614101"/>
    <lineage>
        <taxon>Eukaryota</taxon>
        <taxon>Metazoa</taxon>
        <taxon>Ecdysozoa</taxon>
        <taxon>Arthropoda</taxon>
        <taxon>Hexapoda</taxon>
        <taxon>Insecta</taxon>
        <taxon>Pterygota</taxon>
        <taxon>Neoptera</taxon>
        <taxon>Polyneoptera</taxon>
        <taxon>Phasmatodea</taxon>
        <taxon>Verophasmatodea</taxon>
        <taxon>Anareolatae</taxon>
        <taxon>Phasmatidae</taxon>
        <taxon>Eurycanthinae</taxon>
        <taxon>Dryococelus</taxon>
    </lineage>
</organism>
<gene>
    <name evidence="1" type="ORF">PR048_013952</name>
</gene>
<proteinExistence type="predicted"/>